<gene>
    <name evidence="8" type="ORF">FF36_04461</name>
</gene>
<keyword evidence="6" id="KW-0802">TPR repeat</keyword>
<keyword evidence="3" id="KW-0735">Signal-anchor</keyword>
<evidence type="ECO:0000313" key="9">
    <source>
        <dbReference type="Proteomes" id="UP000032545"/>
    </source>
</evidence>
<dbReference type="GO" id="GO:0016491">
    <property type="term" value="F:oxidoreductase activity"/>
    <property type="evidence" value="ECO:0007669"/>
    <property type="project" value="InterPro"/>
</dbReference>
<dbReference type="NCBIfam" id="NF041054">
    <property type="entry name" value="WAxxUGC_long"/>
    <property type="match status" value="1"/>
</dbReference>
<dbReference type="InterPro" id="IPR013766">
    <property type="entry name" value="Thioredoxin_domain"/>
</dbReference>
<dbReference type="PATRIC" id="fig|1502723.3.peg.4393"/>
<dbReference type="PROSITE" id="PS51352">
    <property type="entry name" value="THIOREDOXIN_2"/>
    <property type="match status" value="1"/>
</dbReference>
<evidence type="ECO:0000256" key="6">
    <source>
        <dbReference type="PROSITE-ProRule" id="PRU00339"/>
    </source>
</evidence>
<comment type="caution">
    <text evidence="8">The sequence shown here is derived from an EMBL/GenBank/DDBJ whole genome shotgun (WGS) entry which is preliminary data.</text>
</comment>
<evidence type="ECO:0000259" key="7">
    <source>
        <dbReference type="PROSITE" id="PS51352"/>
    </source>
</evidence>
<keyword evidence="2" id="KW-0201">Cytochrome c-type biogenesis</keyword>
<comment type="subcellular location">
    <subcellularLocation>
        <location evidence="1">Cell envelope</location>
    </subcellularLocation>
</comment>
<dbReference type="InterPro" id="IPR036249">
    <property type="entry name" value="Thioredoxin-like_sf"/>
</dbReference>
<proteinExistence type="predicted"/>
<protein>
    <submittedName>
        <fullName evidence="8">Peroxiredoxin</fullName>
    </submittedName>
</protein>
<dbReference type="RefSeq" id="WP_044886987.1">
    <property type="nucleotide sequence ID" value="NZ_JYFN01000041.1"/>
</dbReference>
<dbReference type="InterPro" id="IPR050553">
    <property type="entry name" value="Thioredoxin_ResA/DsbE_sf"/>
</dbReference>
<feature type="repeat" description="TPR" evidence="6">
    <location>
        <begin position="280"/>
        <end position="313"/>
    </location>
</feature>
<dbReference type="PANTHER" id="PTHR42852:SF6">
    <property type="entry name" value="THIOL:DISULFIDE INTERCHANGE PROTEIN DSBE"/>
    <property type="match status" value="1"/>
</dbReference>
<dbReference type="InterPro" id="IPR000866">
    <property type="entry name" value="AhpC/TSA"/>
</dbReference>
<sequence>MILDDLTVDPAGFQAGTGWAIKPQGACKGDVCVPLPSSVRRPDGRLDVTGLAERLGMGLVADEAHGVWALGPESAVTGRALTTAEAPPLELPRLDGTPFRLDSLRGQKVVLVAWASWCGCREDLRLWTALREQLHPRGLEVVTVALDTGGPDAARPWIEKAGGSHPALIDARHELGAKFGVVNVPNGLWIDEDGVIVRPAEPAWIEDPHASSETAARSLDELPADHRDVRAEIGKMAIDPAVYPAMIRDWVANGRASRYALEPHEVLDRARPRDGAVSRAAARFELGEYVHRAGDHPAAVAHWREAHRLQPDNWTYKRQAWNLEEPESVRTIDAYGTGWLDDVRALGAENYYPEIQP</sequence>
<feature type="domain" description="Thioredoxin" evidence="7">
    <location>
        <begin position="80"/>
        <end position="224"/>
    </location>
</feature>
<evidence type="ECO:0000256" key="3">
    <source>
        <dbReference type="ARBA" id="ARBA00022968"/>
    </source>
</evidence>
<evidence type="ECO:0000256" key="1">
    <source>
        <dbReference type="ARBA" id="ARBA00004196"/>
    </source>
</evidence>
<dbReference type="SUPFAM" id="SSF52833">
    <property type="entry name" value="Thioredoxin-like"/>
    <property type="match status" value="1"/>
</dbReference>
<evidence type="ECO:0000256" key="2">
    <source>
        <dbReference type="ARBA" id="ARBA00022748"/>
    </source>
</evidence>
<accession>A0A0D8BAW9</accession>
<dbReference type="PANTHER" id="PTHR42852">
    <property type="entry name" value="THIOL:DISULFIDE INTERCHANGE PROTEIN DSBE"/>
    <property type="match status" value="1"/>
</dbReference>
<dbReference type="AlphaFoldDB" id="A0A0D8BAW9"/>
<dbReference type="Pfam" id="PF00578">
    <property type="entry name" value="AhpC-TSA"/>
    <property type="match status" value="1"/>
</dbReference>
<dbReference type="GO" id="GO:0030313">
    <property type="term" value="C:cell envelope"/>
    <property type="evidence" value="ECO:0007669"/>
    <property type="project" value="UniProtKB-SubCell"/>
</dbReference>
<reference evidence="8 9" key="2">
    <citation type="journal article" date="2016" name="Genome Announc.">
        <title>Permanent Draft Genome Sequences for Two Variants of Frankia sp. Strain CpI1, the First Frankia Strain Isolated from Root Nodules of Comptonia peregrina.</title>
        <authorList>
            <person name="Oshone R."/>
            <person name="Hurst S.G.IV."/>
            <person name="Abebe-Akele F."/>
            <person name="Simpson S."/>
            <person name="Morris K."/>
            <person name="Thomas W.K."/>
            <person name="Tisa L.S."/>
        </authorList>
    </citation>
    <scope>NUCLEOTIDE SEQUENCE [LARGE SCALE GENOMIC DNA]</scope>
    <source>
        <strain evidence="9">CpI1-S</strain>
    </source>
</reference>
<keyword evidence="3" id="KW-0812">Transmembrane</keyword>
<organism evidence="8 9">
    <name type="scientific">Frankia torreyi</name>
    <dbReference type="NCBI Taxonomy" id="1856"/>
    <lineage>
        <taxon>Bacteria</taxon>
        <taxon>Bacillati</taxon>
        <taxon>Actinomycetota</taxon>
        <taxon>Actinomycetes</taxon>
        <taxon>Frankiales</taxon>
        <taxon>Frankiaceae</taxon>
        <taxon>Frankia</taxon>
    </lineage>
</organism>
<dbReference type="GO" id="GO:0017004">
    <property type="term" value="P:cytochrome complex assembly"/>
    <property type="evidence" value="ECO:0007669"/>
    <property type="project" value="UniProtKB-KW"/>
</dbReference>
<dbReference type="GO" id="GO:0016209">
    <property type="term" value="F:antioxidant activity"/>
    <property type="evidence" value="ECO:0007669"/>
    <property type="project" value="InterPro"/>
</dbReference>
<reference evidence="9" key="1">
    <citation type="submission" date="2015-02" db="EMBL/GenBank/DDBJ databases">
        <title>Draft Genome of Frankia sp. CpI1-S.</title>
        <authorList>
            <person name="Oshone R.T."/>
            <person name="Ngom M."/>
            <person name="Ghodhbane-Gtari F."/>
            <person name="Gtari M."/>
            <person name="Morris K."/>
            <person name="Thomas K."/>
            <person name="Sen A."/>
            <person name="Tisa L.S."/>
        </authorList>
    </citation>
    <scope>NUCLEOTIDE SEQUENCE [LARGE SCALE GENOMIC DNA]</scope>
    <source>
        <strain evidence="9">CpI1-S</strain>
    </source>
</reference>
<evidence type="ECO:0000256" key="4">
    <source>
        <dbReference type="ARBA" id="ARBA00023157"/>
    </source>
</evidence>
<keyword evidence="4" id="KW-1015">Disulfide bond</keyword>
<dbReference type="CDD" id="cd02966">
    <property type="entry name" value="TlpA_like_family"/>
    <property type="match status" value="1"/>
</dbReference>
<name>A0A0D8BAW9_9ACTN</name>
<evidence type="ECO:0000256" key="5">
    <source>
        <dbReference type="ARBA" id="ARBA00023284"/>
    </source>
</evidence>
<keyword evidence="9" id="KW-1185">Reference proteome</keyword>
<dbReference type="Gene3D" id="3.40.30.10">
    <property type="entry name" value="Glutaredoxin"/>
    <property type="match status" value="1"/>
</dbReference>
<dbReference type="InterPro" id="IPR019734">
    <property type="entry name" value="TPR_rpt"/>
</dbReference>
<dbReference type="PROSITE" id="PS50005">
    <property type="entry name" value="TPR"/>
    <property type="match status" value="1"/>
</dbReference>
<dbReference type="OrthoDB" id="5188698at2"/>
<dbReference type="Proteomes" id="UP000032545">
    <property type="component" value="Unassembled WGS sequence"/>
</dbReference>
<keyword evidence="5" id="KW-0676">Redox-active center</keyword>
<dbReference type="EMBL" id="JYFN01000041">
    <property type="protein sequence ID" value="KJE21230.1"/>
    <property type="molecule type" value="Genomic_DNA"/>
</dbReference>
<evidence type="ECO:0000313" key="8">
    <source>
        <dbReference type="EMBL" id="KJE21230.1"/>
    </source>
</evidence>